<dbReference type="InterPro" id="IPR006249">
    <property type="entry name" value="Aconitase/IRP2"/>
</dbReference>
<keyword evidence="6 9" id="KW-0408">Iron</keyword>
<dbReference type="InterPro" id="IPR015931">
    <property type="entry name" value="Acnase/IPM_dHydase_lsu_aba_1/3"/>
</dbReference>
<evidence type="ECO:0000313" key="12">
    <source>
        <dbReference type="EMBL" id="GLR52548.1"/>
    </source>
</evidence>
<dbReference type="PANTHER" id="PTHR11670">
    <property type="entry name" value="ACONITASE/IRON-RESPONSIVE ELEMENT FAMILY MEMBER"/>
    <property type="match status" value="1"/>
</dbReference>
<evidence type="ECO:0000256" key="3">
    <source>
        <dbReference type="ARBA" id="ARBA00007185"/>
    </source>
</evidence>
<reference evidence="13" key="1">
    <citation type="journal article" date="2019" name="Int. J. Syst. Evol. Microbiol.">
        <title>The Global Catalogue of Microorganisms (GCM) 10K type strain sequencing project: providing services to taxonomists for standard genome sequencing and annotation.</title>
        <authorList>
            <consortium name="The Broad Institute Genomics Platform"/>
            <consortium name="The Broad Institute Genome Sequencing Center for Infectious Disease"/>
            <person name="Wu L."/>
            <person name="Ma J."/>
        </authorList>
    </citation>
    <scope>NUCLEOTIDE SEQUENCE [LARGE SCALE GENOMIC DNA]</scope>
    <source>
        <strain evidence="13">NBRC 102122</strain>
    </source>
</reference>
<evidence type="ECO:0000256" key="9">
    <source>
        <dbReference type="RuleBase" id="RU361275"/>
    </source>
</evidence>
<organism evidence="12 13">
    <name type="scientific">Shinella yambaruensis</name>
    <dbReference type="NCBI Taxonomy" id="415996"/>
    <lineage>
        <taxon>Bacteria</taxon>
        <taxon>Pseudomonadati</taxon>
        <taxon>Pseudomonadota</taxon>
        <taxon>Alphaproteobacteria</taxon>
        <taxon>Hyphomicrobiales</taxon>
        <taxon>Rhizobiaceae</taxon>
        <taxon>Shinella</taxon>
    </lineage>
</organism>
<gene>
    <name evidence="12" type="primary">acnA</name>
    <name evidence="12" type="ORF">GCM10007923_37620</name>
</gene>
<dbReference type="InterPro" id="IPR015928">
    <property type="entry name" value="Aconitase/3IPM_dehydase_swvl"/>
</dbReference>
<dbReference type="NCBIfam" id="NF009520">
    <property type="entry name" value="PRK12881.1"/>
    <property type="match status" value="1"/>
</dbReference>
<dbReference type="InterPro" id="IPR036008">
    <property type="entry name" value="Aconitase_4Fe-4S_dom"/>
</dbReference>
<dbReference type="SUPFAM" id="SSF53732">
    <property type="entry name" value="Aconitase iron-sulfur domain"/>
    <property type="match status" value="1"/>
</dbReference>
<dbReference type="Pfam" id="PF00330">
    <property type="entry name" value="Aconitase"/>
    <property type="match status" value="1"/>
</dbReference>
<name>A0ABQ5ZNW7_9HYPH</name>
<keyword evidence="5" id="KW-0479">Metal-binding</keyword>
<dbReference type="Pfam" id="PF00694">
    <property type="entry name" value="Aconitase_C"/>
    <property type="match status" value="1"/>
</dbReference>
<evidence type="ECO:0000256" key="5">
    <source>
        <dbReference type="ARBA" id="ARBA00022723"/>
    </source>
</evidence>
<evidence type="ECO:0000256" key="1">
    <source>
        <dbReference type="ARBA" id="ARBA00001966"/>
    </source>
</evidence>
<feature type="domain" description="Aconitase A/isopropylmalate dehydratase small subunit swivel" evidence="11">
    <location>
        <begin position="686"/>
        <end position="811"/>
    </location>
</feature>
<evidence type="ECO:0000256" key="8">
    <source>
        <dbReference type="ARBA" id="ARBA00023501"/>
    </source>
</evidence>
<dbReference type="Gene3D" id="6.10.190.10">
    <property type="match status" value="1"/>
</dbReference>
<comment type="pathway">
    <text evidence="2">Carbohydrate metabolism; tricarboxylic acid cycle; isocitrate from oxaloacetate: step 2/2.</text>
</comment>
<comment type="cofactor">
    <cofactor evidence="1">
        <name>[4Fe-4S] cluster</name>
        <dbReference type="ChEBI" id="CHEBI:49883"/>
    </cofactor>
</comment>
<dbReference type="InterPro" id="IPR018136">
    <property type="entry name" value="Aconitase_4Fe-4S_BS"/>
</dbReference>
<evidence type="ECO:0000256" key="2">
    <source>
        <dbReference type="ARBA" id="ARBA00004717"/>
    </source>
</evidence>
<evidence type="ECO:0000256" key="6">
    <source>
        <dbReference type="ARBA" id="ARBA00023004"/>
    </source>
</evidence>
<evidence type="ECO:0000256" key="7">
    <source>
        <dbReference type="ARBA" id="ARBA00023014"/>
    </source>
</evidence>
<accession>A0ABQ5ZNW7</accession>
<sequence>MTQQEFQWMGRTIRYAGVAKAAQAAGRSVSSLPYVHRILLENLRRSQRAGRPVGERDIAALLEKGDAAELPLFVSRVILPDSSGLPALQDLAALRSAVDRVGGNVTAVDALVPVDLVVDHSLQVDFWGDAAAEERNLARELERNAERYRFLKWAQQAFRRLRIHPPGTGIIHQVNIESIASVVVLETLDGKEWAFPDFVIGGDSHTPMVNGLGVLGWGVGGIDAEAAMLGQAYIFPRPQVVGVRLSGRIRPPAMTTDAALLVTQKLRAAGVTGCMVEYFGPAIPHLTVAERATIANMAPEYGATCGFFPVDEQSLAYLRQTGREEDHISLVEAYCKVNHLWRADAEECPAYDRIVEIDLSEAEPSLAGPRRPQDRMTLAGIAEDFREKLTLPLSQGGFGAEAVEADPAEALPGHGSIALAAITSCTNTSNPAVMMAAGLVARRAVERGLTVPAWVKTSMAPGSRVVTRYLEKAGLLPFLETLGFNIIGYGCTTCGGKSGPLPQDVANAIERRGLVAAAVLSGNRNFEGRIHKLIRANYIGAPPLVVLYALAGRVDIDFDREPVGLSADGTPIHARDLWPTPEEIEALLPQARDRDLFSAVYGREAAGAAAWEALEAPAGALFPWDRSSHYLVEPPFFEGAAGRDPVADLAEGLSKARVLAAFGDSLTTDHISPSGEIPLDTPAGLYLADAGIAQKDFNTYVGRRGNFEVMTRATFANIRIKNALLPDVEGGFTRHFPDGETVTIFDAARAYRAEGAAAIILGGKEYGTGSSRDWAAKGTALLGIRAVITESYERIHRANLVGMGVLPLAFRAGEGWRQLGLTGGELFSFAGIEEAVRTGAPVRVTAKGEGGTVEFEAVPQLLTEAERALIASGGILMHVLDAFSPASGSNGMEE</sequence>
<evidence type="ECO:0000259" key="10">
    <source>
        <dbReference type="Pfam" id="PF00330"/>
    </source>
</evidence>
<dbReference type="Gene3D" id="3.30.499.10">
    <property type="entry name" value="Aconitase, domain 3"/>
    <property type="match status" value="2"/>
</dbReference>
<dbReference type="NCBIfam" id="NF006757">
    <property type="entry name" value="PRK09277.1"/>
    <property type="match status" value="1"/>
</dbReference>
<comment type="function">
    <text evidence="9">Catalyzes the isomerization of citrate to isocitrate via cis-aconitate.</text>
</comment>
<dbReference type="SUPFAM" id="SSF52016">
    <property type="entry name" value="LeuD/IlvD-like"/>
    <property type="match status" value="1"/>
</dbReference>
<dbReference type="Proteomes" id="UP001156702">
    <property type="component" value="Unassembled WGS sequence"/>
</dbReference>
<evidence type="ECO:0000313" key="13">
    <source>
        <dbReference type="Proteomes" id="UP001156702"/>
    </source>
</evidence>
<protein>
    <recommendedName>
        <fullName evidence="9">Aconitate hydratase</fullName>
        <shortName evidence="9">Aconitase</shortName>
        <ecNumber evidence="9">4.2.1.3</ecNumber>
    </recommendedName>
</protein>
<dbReference type="NCBIfam" id="TIGR01341">
    <property type="entry name" value="aconitase_1"/>
    <property type="match status" value="1"/>
</dbReference>
<keyword evidence="7 9" id="KW-0411">Iron-sulfur</keyword>
<keyword evidence="9" id="KW-0456">Lyase</keyword>
<comment type="catalytic activity">
    <reaction evidence="8 9">
        <text>citrate = D-threo-isocitrate</text>
        <dbReference type="Rhea" id="RHEA:10336"/>
        <dbReference type="ChEBI" id="CHEBI:15562"/>
        <dbReference type="ChEBI" id="CHEBI:16947"/>
        <dbReference type="EC" id="4.2.1.3"/>
    </reaction>
</comment>
<dbReference type="PROSITE" id="PS00450">
    <property type="entry name" value="ACONITASE_1"/>
    <property type="match status" value="1"/>
</dbReference>
<feature type="domain" description="Aconitase/3-isopropylmalate dehydratase large subunit alpha/beta/alpha" evidence="10">
    <location>
        <begin position="69"/>
        <end position="552"/>
    </location>
</feature>
<comment type="caution">
    <text evidence="12">The sequence shown here is derived from an EMBL/GenBank/DDBJ whole genome shotgun (WGS) entry which is preliminary data.</text>
</comment>
<evidence type="ECO:0000259" key="11">
    <source>
        <dbReference type="Pfam" id="PF00694"/>
    </source>
</evidence>
<dbReference type="PRINTS" id="PR00415">
    <property type="entry name" value="ACONITASE"/>
</dbReference>
<dbReference type="EMBL" id="BSOP01000030">
    <property type="protein sequence ID" value="GLR52548.1"/>
    <property type="molecule type" value="Genomic_DNA"/>
</dbReference>
<dbReference type="RefSeq" id="WP_244768612.1">
    <property type="nucleotide sequence ID" value="NZ_BSOP01000030.1"/>
</dbReference>
<proteinExistence type="inferred from homology"/>
<dbReference type="InterPro" id="IPR001030">
    <property type="entry name" value="Acoase/IPM_deHydtase_lsu_aba"/>
</dbReference>
<keyword evidence="13" id="KW-1185">Reference proteome</keyword>
<evidence type="ECO:0000256" key="4">
    <source>
        <dbReference type="ARBA" id="ARBA00022485"/>
    </source>
</evidence>
<dbReference type="InterPro" id="IPR000573">
    <property type="entry name" value="AconitaseA/IPMdHydase_ssu_swvl"/>
</dbReference>
<dbReference type="Gene3D" id="3.20.19.10">
    <property type="entry name" value="Aconitase, domain 4"/>
    <property type="match status" value="1"/>
</dbReference>
<comment type="similarity">
    <text evidence="3 9">Belongs to the aconitase/IPM isomerase family.</text>
</comment>
<keyword evidence="4 9" id="KW-0004">4Fe-4S</keyword>
<dbReference type="EC" id="4.2.1.3" evidence="9"/>